<dbReference type="PANTHER" id="PTHR38468:SF1">
    <property type="entry name" value="SLL0939 PROTEIN"/>
    <property type="match status" value="1"/>
</dbReference>
<keyword evidence="1" id="KW-1133">Transmembrane helix</keyword>
<dbReference type="EMBL" id="FOWD01000010">
    <property type="protein sequence ID" value="SFO13888.1"/>
    <property type="molecule type" value="Genomic_DNA"/>
</dbReference>
<dbReference type="STRING" id="1527.SAMN04489757_11095"/>
<sequence length="146" mass="16445">MDILHHVLNNVVDYTILLFEFMGVCVLILTGIKGALSYIQKNPYTRLNLAKGMAMGLEFKLGGEILRTVVVRTWKEILTVAGIIALRASLTLLIHWGIKNEEAQHESAELLDKQHKDSNKIKIKNKVNGLENLKLSIVKLSNRSRV</sequence>
<name>A0A1I5EQW5_9FIRM</name>
<protein>
    <submittedName>
        <fullName evidence="2">Uncharacterized membrane protein</fullName>
    </submittedName>
</protein>
<evidence type="ECO:0000313" key="2">
    <source>
        <dbReference type="EMBL" id="SFO13888.1"/>
    </source>
</evidence>
<evidence type="ECO:0000313" key="3">
    <source>
        <dbReference type="Proteomes" id="UP000198806"/>
    </source>
</evidence>
<dbReference type="AlphaFoldDB" id="A0A1I5EQW5"/>
<keyword evidence="1" id="KW-0812">Transmembrane</keyword>
<dbReference type="Proteomes" id="UP000198806">
    <property type="component" value="Unassembled WGS sequence"/>
</dbReference>
<keyword evidence="1" id="KW-0472">Membrane</keyword>
<dbReference type="PANTHER" id="PTHR38468">
    <property type="entry name" value="SLL0939 PROTEIN"/>
    <property type="match status" value="1"/>
</dbReference>
<feature type="transmembrane region" description="Helical" evidence="1">
    <location>
        <begin position="14"/>
        <end position="36"/>
    </location>
</feature>
<organism evidence="2 3">
    <name type="scientific">Anaerocolumna aminovalerica</name>
    <dbReference type="NCBI Taxonomy" id="1527"/>
    <lineage>
        <taxon>Bacteria</taxon>
        <taxon>Bacillati</taxon>
        <taxon>Bacillota</taxon>
        <taxon>Clostridia</taxon>
        <taxon>Lachnospirales</taxon>
        <taxon>Lachnospiraceae</taxon>
        <taxon>Anaerocolumna</taxon>
    </lineage>
</organism>
<keyword evidence="3" id="KW-1185">Reference proteome</keyword>
<evidence type="ECO:0000256" key="1">
    <source>
        <dbReference type="SAM" id="Phobius"/>
    </source>
</evidence>
<gene>
    <name evidence="2" type="ORF">SAMN04489757_11095</name>
</gene>
<dbReference type="OrthoDB" id="1654752at2"/>
<accession>A0A1I5EQW5</accession>
<reference evidence="2 3" key="1">
    <citation type="submission" date="2016-10" db="EMBL/GenBank/DDBJ databases">
        <authorList>
            <person name="de Groot N.N."/>
        </authorList>
    </citation>
    <scope>NUCLEOTIDE SEQUENCE [LARGE SCALE GENOMIC DNA]</scope>
    <source>
        <strain evidence="2 3">DSM 1283</strain>
    </source>
</reference>
<proteinExistence type="predicted"/>
<dbReference type="Pfam" id="PF07784">
    <property type="entry name" value="DUF1622"/>
    <property type="match status" value="1"/>
</dbReference>
<dbReference type="InterPro" id="IPR012427">
    <property type="entry name" value="DUF1622"/>
</dbReference>